<evidence type="ECO:0000256" key="2">
    <source>
        <dbReference type="ARBA" id="ARBA00022692"/>
    </source>
</evidence>
<evidence type="ECO:0000313" key="7">
    <source>
        <dbReference type="Proteomes" id="UP000094313"/>
    </source>
</evidence>
<dbReference type="Pfam" id="PF13564">
    <property type="entry name" value="DoxX_2"/>
    <property type="match status" value="1"/>
</dbReference>
<gene>
    <name evidence="6" type="ORF">BFS30_20460</name>
</gene>
<evidence type="ECO:0008006" key="8">
    <source>
        <dbReference type="Google" id="ProtNLM"/>
    </source>
</evidence>
<protein>
    <recommendedName>
        <fullName evidence="8">DoxX-like family protein</fullName>
    </recommendedName>
</protein>
<feature type="transmembrane region" description="Helical" evidence="5">
    <location>
        <begin position="56"/>
        <end position="75"/>
    </location>
</feature>
<feature type="transmembrane region" description="Helical" evidence="5">
    <location>
        <begin position="28"/>
        <end position="49"/>
    </location>
</feature>
<evidence type="ECO:0000313" key="6">
    <source>
        <dbReference type="EMBL" id="AOM79330.1"/>
    </source>
</evidence>
<evidence type="ECO:0000256" key="5">
    <source>
        <dbReference type="SAM" id="Phobius"/>
    </source>
</evidence>
<dbReference type="Proteomes" id="UP000094313">
    <property type="component" value="Chromosome"/>
</dbReference>
<proteinExistence type="predicted"/>
<evidence type="ECO:0000256" key="4">
    <source>
        <dbReference type="ARBA" id="ARBA00023136"/>
    </source>
</evidence>
<dbReference type="GO" id="GO:0016020">
    <property type="term" value="C:membrane"/>
    <property type="evidence" value="ECO:0007669"/>
    <property type="project" value="UniProtKB-SubCell"/>
</dbReference>
<keyword evidence="4 5" id="KW-0472">Membrane</keyword>
<dbReference type="AlphaFoldDB" id="A0A1D7QL09"/>
<keyword evidence="3 5" id="KW-1133">Transmembrane helix</keyword>
<dbReference type="InterPro" id="IPR032808">
    <property type="entry name" value="DoxX"/>
</dbReference>
<reference evidence="6 7" key="1">
    <citation type="submission" date="2016-08" db="EMBL/GenBank/DDBJ databases">
        <authorList>
            <person name="Seilhamer J.J."/>
        </authorList>
    </citation>
    <scope>NUCLEOTIDE SEQUENCE [LARGE SCALE GENOMIC DNA]</scope>
    <source>
        <strain evidence="6 7">DX4</strain>
    </source>
</reference>
<evidence type="ECO:0000256" key="1">
    <source>
        <dbReference type="ARBA" id="ARBA00004141"/>
    </source>
</evidence>
<comment type="subcellular location">
    <subcellularLocation>
        <location evidence="1">Membrane</location>
        <topology evidence="1">Multi-pass membrane protein</topology>
    </subcellularLocation>
</comment>
<evidence type="ECO:0000256" key="3">
    <source>
        <dbReference type="ARBA" id="ARBA00022989"/>
    </source>
</evidence>
<dbReference type="EMBL" id="CP017141">
    <property type="protein sequence ID" value="AOM79330.1"/>
    <property type="molecule type" value="Genomic_DNA"/>
</dbReference>
<name>A0A1D7QL09_9SPHI</name>
<accession>A0A1D7QL09</accession>
<feature type="transmembrane region" description="Helical" evidence="5">
    <location>
        <begin position="81"/>
        <end position="99"/>
    </location>
</feature>
<sequence>MVGLLGILNILQIDALVKTNRELGLPQYLLPFLGTVKVLGAIAILVPSLKKFHEAAYAGFIFYFIGATYVLIANGAGIDKYGVTLLITAATAVSYISYLKLKK</sequence>
<keyword evidence="7" id="KW-1185">Reference proteome</keyword>
<dbReference type="KEGG" id="psty:BFS30_20460"/>
<keyword evidence="2 5" id="KW-0812">Transmembrane</keyword>
<organism evidence="6 7">
    <name type="scientific">Pedobacter steynii</name>
    <dbReference type="NCBI Taxonomy" id="430522"/>
    <lineage>
        <taxon>Bacteria</taxon>
        <taxon>Pseudomonadati</taxon>
        <taxon>Bacteroidota</taxon>
        <taxon>Sphingobacteriia</taxon>
        <taxon>Sphingobacteriales</taxon>
        <taxon>Sphingobacteriaceae</taxon>
        <taxon>Pedobacter</taxon>
    </lineage>
</organism>